<dbReference type="EMBL" id="CM056743">
    <property type="protein sequence ID" value="KAJ8673666.1"/>
    <property type="molecule type" value="Genomic_DNA"/>
</dbReference>
<comment type="caution">
    <text evidence="1">The sequence shown here is derived from an EMBL/GenBank/DDBJ whole genome shotgun (WGS) entry which is preliminary data.</text>
</comment>
<evidence type="ECO:0000313" key="2">
    <source>
        <dbReference type="Proteomes" id="UP001239111"/>
    </source>
</evidence>
<keyword evidence="2" id="KW-1185">Reference proteome</keyword>
<evidence type="ECO:0000313" key="1">
    <source>
        <dbReference type="EMBL" id="KAJ8673666.1"/>
    </source>
</evidence>
<dbReference type="Proteomes" id="UP001239111">
    <property type="component" value="Chromosome 3"/>
</dbReference>
<organism evidence="1 2">
    <name type="scientific">Eretmocerus hayati</name>
    <dbReference type="NCBI Taxonomy" id="131215"/>
    <lineage>
        <taxon>Eukaryota</taxon>
        <taxon>Metazoa</taxon>
        <taxon>Ecdysozoa</taxon>
        <taxon>Arthropoda</taxon>
        <taxon>Hexapoda</taxon>
        <taxon>Insecta</taxon>
        <taxon>Pterygota</taxon>
        <taxon>Neoptera</taxon>
        <taxon>Endopterygota</taxon>
        <taxon>Hymenoptera</taxon>
        <taxon>Apocrita</taxon>
        <taxon>Proctotrupomorpha</taxon>
        <taxon>Chalcidoidea</taxon>
        <taxon>Aphelinidae</taxon>
        <taxon>Aphelininae</taxon>
        <taxon>Eretmocerus</taxon>
    </lineage>
</organism>
<reference evidence="1" key="1">
    <citation type="submission" date="2023-04" db="EMBL/GenBank/DDBJ databases">
        <title>A chromosome-level genome assembly of the parasitoid wasp Eretmocerus hayati.</title>
        <authorList>
            <person name="Zhong Y."/>
            <person name="Liu S."/>
            <person name="Liu Y."/>
        </authorList>
    </citation>
    <scope>NUCLEOTIDE SEQUENCE</scope>
    <source>
        <strain evidence="1">ZJU_SS_LIU_2023</strain>
    </source>
</reference>
<accession>A0ACC2NS12</accession>
<gene>
    <name evidence="1" type="ORF">QAD02_004928</name>
</gene>
<sequence length="250" mass="28134">MISFNAGLFYCLVASIISSTLAALPSYIKVCKRTDPNINDCIVNSIEHLRTKLREGIPELDVPAVEPLILDQIRLLRGPVGARLDVNISGLQVYGPSTFRISDFHADVENVIFKFKVAFNKLQFRGKYSIDTRLLLLRLKGDGPISGNFSKYESDVVLRAKKVFRNDNVYINFDKMEFDIKIGKSYIHLGNLFNGNPVLSATSNELINSNSAIFLDELRPAMETSLANLFTDVANKITRSFTYDELFPKE</sequence>
<name>A0ACC2NS12_9HYME</name>
<proteinExistence type="predicted"/>
<protein>
    <submittedName>
        <fullName evidence="1">Uncharacterized protein</fullName>
    </submittedName>
</protein>